<name>A0A3N4G682_9ACTN</name>
<dbReference type="GO" id="GO:0016301">
    <property type="term" value="F:kinase activity"/>
    <property type="evidence" value="ECO:0007669"/>
    <property type="project" value="UniProtKB-KW"/>
</dbReference>
<keyword evidence="7" id="KW-1185">Reference proteome</keyword>
<evidence type="ECO:0000256" key="4">
    <source>
        <dbReference type="ARBA" id="ARBA00022840"/>
    </source>
</evidence>
<keyword evidence="4" id="KW-0067">ATP-binding</keyword>
<comment type="similarity">
    <text evidence="1">Belongs to the protein kinase superfamily. ADCK protein kinase family.</text>
</comment>
<comment type="caution">
    <text evidence="6">The sequence shown here is derived from an EMBL/GenBank/DDBJ whole genome shotgun (WGS) entry which is preliminary data.</text>
</comment>
<proteinExistence type="inferred from homology"/>
<dbReference type="InterPro" id="IPR034646">
    <property type="entry name" value="ADCK3_dom"/>
</dbReference>
<keyword evidence="3" id="KW-0547">Nucleotide-binding</keyword>
<gene>
    <name evidence="6" type="ORF">EF294_16330</name>
</gene>
<feature type="domain" description="ABC1 atypical kinase-like" evidence="5">
    <location>
        <begin position="96"/>
        <end position="327"/>
    </location>
</feature>
<dbReference type="Proteomes" id="UP000267536">
    <property type="component" value="Unassembled WGS sequence"/>
</dbReference>
<organism evidence="6 7">
    <name type="scientific">Gordonia oryzae</name>
    <dbReference type="NCBI Taxonomy" id="2487349"/>
    <lineage>
        <taxon>Bacteria</taxon>
        <taxon>Bacillati</taxon>
        <taxon>Actinomycetota</taxon>
        <taxon>Actinomycetes</taxon>
        <taxon>Mycobacteriales</taxon>
        <taxon>Gordoniaceae</taxon>
        <taxon>Gordonia</taxon>
    </lineage>
</organism>
<dbReference type="SUPFAM" id="SSF56112">
    <property type="entry name" value="Protein kinase-like (PK-like)"/>
    <property type="match status" value="1"/>
</dbReference>
<dbReference type="GO" id="GO:0005524">
    <property type="term" value="F:ATP binding"/>
    <property type="evidence" value="ECO:0007669"/>
    <property type="project" value="UniProtKB-KW"/>
</dbReference>
<accession>A0A3N4G682</accession>
<evidence type="ECO:0000256" key="1">
    <source>
        <dbReference type="ARBA" id="ARBA00009670"/>
    </source>
</evidence>
<dbReference type="OrthoDB" id="9795390at2"/>
<evidence type="ECO:0000256" key="2">
    <source>
        <dbReference type="ARBA" id="ARBA00022679"/>
    </source>
</evidence>
<dbReference type="CDD" id="cd13970">
    <property type="entry name" value="ABC1_ADCK3"/>
    <property type="match status" value="1"/>
</dbReference>
<evidence type="ECO:0000259" key="5">
    <source>
        <dbReference type="Pfam" id="PF03109"/>
    </source>
</evidence>
<dbReference type="PANTHER" id="PTHR43851">
    <property type="match status" value="1"/>
</dbReference>
<dbReference type="Pfam" id="PF03109">
    <property type="entry name" value="ABC1"/>
    <property type="match status" value="1"/>
</dbReference>
<evidence type="ECO:0000313" key="6">
    <source>
        <dbReference type="EMBL" id="RPA58313.1"/>
    </source>
</evidence>
<sequence length="452" mass="49377">MSDSGRRLRRANGLGRVVVGHTVRTTTTRATAPLRSAEANARRRDEAILSFADDLVRVLGPMKGAALKIGQIIALFDFGLSNRATRDEFAARLAPLFDGVVPMEWSAIEKVLARELGRGLRRLDIDPEPLAAASLGQVHFAMLDGTMPVAVKVQYPGIDAAVRADLKNLKLFAKVGGPVMPGLNLDAIIDEIAVEVARECDYITEAGNQARAWSLCVDHPCWKVPRVFPEMSTGRVMVSEFLDGVQFADIVSGDRDRAEYAAEAIYRFYGGGIYEAGEFCADPHPGNVLGLPDGRLGFIDFGLYIRMSAESLADQARVLRALIEGRYHDAYRDCRDLGMATAGSVGEADIVSMMSDIGFWFLTEDQVTITKDVARRAVTSLFVPGAAHLSTTRDTALPTGHIFSRRTDLAVCGLLGQLEATNRWGAIIREWIEGRPPATEMGADIQRWRQGQ</sequence>
<evidence type="ECO:0000313" key="7">
    <source>
        <dbReference type="Proteomes" id="UP000267536"/>
    </source>
</evidence>
<reference evidence="6 7" key="1">
    <citation type="submission" date="2018-11" db="EMBL/GenBank/DDBJ databases">
        <title>Draft genome sequence of Gordonia sp. RS15-1S isolated from rice stems.</title>
        <authorList>
            <person name="Muangham S."/>
        </authorList>
    </citation>
    <scope>NUCLEOTIDE SEQUENCE [LARGE SCALE GENOMIC DNA]</scope>
    <source>
        <strain evidence="6 7">RS15-1S</strain>
    </source>
</reference>
<evidence type="ECO:0000256" key="3">
    <source>
        <dbReference type="ARBA" id="ARBA00022741"/>
    </source>
</evidence>
<dbReference type="InterPro" id="IPR004147">
    <property type="entry name" value="ABC1_dom"/>
</dbReference>
<dbReference type="GO" id="GO:0006744">
    <property type="term" value="P:ubiquinone biosynthetic process"/>
    <property type="evidence" value="ECO:0007669"/>
    <property type="project" value="TreeGrafter"/>
</dbReference>
<protein>
    <submittedName>
        <fullName evidence="6">AarF/ABC1/UbiB kinase family protein</fullName>
    </submittedName>
</protein>
<dbReference type="PANTHER" id="PTHR43851:SF3">
    <property type="entry name" value="COENZYME Q8"/>
    <property type="match status" value="1"/>
</dbReference>
<dbReference type="InterPro" id="IPR011009">
    <property type="entry name" value="Kinase-like_dom_sf"/>
</dbReference>
<dbReference type="InterPro" id="IPR051409">
    <property type="entry name" value="Atypical_kinase_ADCK"/>
</dbReference>
<keyword evidence="2" id="KW-0808">Transferase</keyword>
<dbReference type="AlphaFoldDB" id="A0A3N4G682"/>
<dbReference type="EMBL" id="RKMH01000012">
    <property type="protein sequence ID" value="RPA58313.1"/>
    <property type="molecule type" value="Genomic_DNA"/>
</dbReference>
<keyword evidence="6" id="KW-0418">Kinase</keyword>